<dbReference type="AlphaFoldDB" id="A0AA84ZS08"/>
<dbReference type="WBParaSite" id="SMRG1_45610.1">
    <property type="protein sequence ID" value="SMRG1_45610.1"/>
    <property type="gene ID" value="SMRG1_45610"/>
</dbReference>
<dbReference type="Proteomes" id="UP000050790">
    <property type="component" value="Unassembled WGS sequence"/>
</dbReference>
<reference evidence="2" key="1">
    <citation type="submission" date="2023-11" db="UniProtKB">
        <authorList>
            <consortium name="WormBaseParasite"/>
        </authorList>
    </citation>
    <scope>IDENTIFICATION</scope>
</reference>
<organism evidence="1 2">
    <name type="scientific">Schistosoma margrebowiei</name>
    <dbReference type="NCBI Taxonomy" id="48269"/>
    <lineage>
        <taxon>Eukaryota</taxon>
        <taxon>Metazoa</taxon>
        <taxon>Spiralia</taxon>
        <taxon>Lophotrochozoa</taxon>
        <taxon>Platyhelminthes</taxon>
        <taxon>Trematoda</taxon>
        <taxon>Digenea</taxon>
        <taxon>Strigeidida</taxon>
        <taxon>Schistosomatoidea</taxon>
        <taxon>Schistosomatidae</taxon>
        <taxon>Schistosoma</taxon>
    </lineage>
</organism>
<evidence type="ECO:0000313" key="2">
    <source>
        <dbReference type="WBParaSite" id="SMRG1_45610.1"/>
    </source>
</evidence>
<evidence type="ECO:0000313" key="1">
    <source>
        <dbReference type="Proteomes" id="UP000050790"/>
    </source>
</evidence>
<protein>
    <submittedName>
        <fullName evidence="2">Uncharacterized protein</fullName>
    </submittedName>
</protein>
<proteinExistence type="predicted"/>
<name>A0AA84ZS08_9TREM</name>
<accession>A0AA84ZS08</accession>
<sequence>MNSENILLISDRPLHLDTIFPIKFYGEYYKTVKILSNGIINIIESNLGKLSGSIKVFYGVWKTGQVDIIQNAQITCTIHVNGNISIFFETIPNGTFNETEESMPGSPIYYPTNIQSRLNFI</sequence>